<dbReference type="InterPro" id="IPR046960">
    <property type="entry name" value="PPR_At4g14850-like_plant"/>
</dbReference>
<comment type="similarity">
    <text evidence="2">Belongs to the PPR family. PCMP-E subfamily.</text>
</comment>
<dbReference type="InterPro" id="IPR002885">
    <property type="entry name" value="PPR_rpt"/>
</dbReference>
<dbReference type="PANTHER" id="PTHR47926">
    <property type="entry name" value="PENTATRICOPEPTIDE REPEAT-CONTAINING PROTEIN"/>
    <property type="match status" value="1"/>
</dbReference>
<evidence type="ECO:0000313" key="4">
    <source>
        <dbReference type="EMBL" id="CAH9100726.1"/>
    </source>
</evidence>
<name>A0A9P0ZGV9_CUSEU</name>
<evidence type="ECO:0000256" key="1">
    <source>
        <dbReference type="ARBA" id="ARBA00022737"/>
    </source>
</evidence>
<dbReference type="GO" id="GO:0009451">
    <property type="term" value="P:RNA modification"/>
    <property type="evidence" value="ECO:0007669"/>
    <property type="project" value="InterPro"/>
</dbReference>
<protein>
    <recommendedName>
        <fullName evidence="6">Pentatricopeptide repeat-containing protein</fullName>
    </recommendedName>
</protein>
<dbReference type="Gene3D" id="1.25.40.10">
    <property type="entry name" value="Tetratricopeptide repeat domain"/>
    <property type="match status" value="4"/>
</dbReference>
<accession>A0A9P0ZGV9</accession>
<dbReference type="OrthoDB" id="185373at2759"/>
<dbReference type="Pfam" id="PF20431">
    <property type="entry name" value="E_motif"/>
    <property type="match status" value="1"/>
</dbReference>
<organism evidence="4 5">
    <name type="scientific">Cuscuta europaea</name>
    <name type="common">European dodder</name>
    <dbReference type="NCBI Taxonomy" id="41803"/>
    <lineage>
        <taxon>Eukaryota</taxon>
        <taxon>Viridiplantae</taxon>
        <taxon>Streptophyta</taxon>
        <taxon>Embryophyta</taxon>
        <taxon>Tracheophyta</taxon>
        <taxon>Spermatophyta</taxon>
        <taxon>Magnoliopsida</taxon>
        <taxon>eudicotyledons</taxon>
        <taxon>Gunneridae</taxon>
        <taxon>Pentapetalae</taxon>
        <taxon>asterids</taxon>
        <taxon>lamiids</taxon>
        <taxon>Solanales</taxon>
        <taxon>Convolvulaceae</taxon>
        <taxon>Cuscuteae</taxon>
        <taxon>Cuscuta</taxon>
        <taxon>Cuscuta subgen. Cuscuta</taxon>
    </lineage>
</organism>
<evidence type="ECO:0000256" key="2">
    <source>
        <dbReference type="ARBA" id="ARBA00061659"/>
    </source>
</evidence>
<evidence type="ECO:0000313" key="5">
    <source>
        <dbReference type="Proteomes" id="UP001152484"/>
    </source>
</evidence>
<feature type="repeat" description="PPR" evidence="3">
    <location>
        <begin position="378"/>
        <end position="412"/>
    </location>
</feature>
<evidence type="ECO:0000256" key="3">
    <source>
        <dbReference type="PROSITE-ProRule" id="PRU00708"/>
    </source>
</evidence>
<dbReference type="AlphaFoldDB" id="A0A9P0ZGV9"/>
<dbReference type="NCBIfam" id="TIGR00756">
    <property type="entry name" value="PPR"/>
    <property type="match status" value="5"/>
</dbReference>
<gene>
    <name evidence="4" type="ORF">CEURO_LOCUS15083</name>
</gene>
<dbReference type="InterPro" id="IPR011990">
    <property type="entry name" value="TPR-like_helical_dom_sf"/>
</dbReference>
<dbReference type="InterPro" id="IPR046848">
    <property type="entry name" value="E_motif"/>
</dbReference>
<keyword evidence="1" id="KW-0677">Repeat</keyword>
<feature type="repeat" description="PPR" evidence="3">
    <location>
        <begin position="276"/>
        <end position="310"/>
    </location>
</feature>
<dbReference type="PROSITE" id="PS51375">
    <property type="entry name" value="PPR"/>
    <property type="match status" value="5"/>
</dbReference>
<dbReference type="GO" id="GO:0003723">
    <property type="term" value="F:RNA binding"/>
    <property type="evidence" value="ECO:0007669"/>
    <property type="project" value="InterPro"/>
</dbReference>
<feature type="repeat" description="PPR" evidence="3">
    <location>
        <begin position="183"/>
        <end position="213"/>
    </location>
</feature>
<proteinExistence type="inferred from homology"/>
<feature type="repeat" description="PPR" evidence="3">
    <location>
        <begin position="214"/>
        <end position="248"/>
    </location>
</feature>
<keyword evidence="5" id="KW-1185">Reference proteome</keyword>
<dbReference type="PANTHER" id="PTHR47926:SF467">
    <property type="entry name" value="REPEAT-CONTAINING PROTEIN, PUTATIVE-RELATED"/>
    <property type="match status" value="1"/>
</dbReference>
<dbReference type="FunFam" id="1.25.40.10:FF:001156">
    <property type="entry name" value="Pentatricopeptide repeat-containing protein At5g61800"/>
    <property type="match status" value="1"/>
</dbReference>
<dbReference type="SUPFAM" id="SSF48452">
    <property type="entry name" value="TPR-like"/>
    <property type="match status" value="2"/>
</dbReference>
<dbReference type="Proteomes" id="UP001152484">
    <property type="component" value="Unassembled WGS sequence"/>
</dbReference>
<evidence type="ECO:0008006" key="6">
    <source>
        <dbReference type="Google" id="ProtNLM"/>
    </source>
</evidence>
<dbReference type="Pfam" id="PF13041">
    <property type="entry name" value="PPR_2"/>
    <property type="match status" value="3"/>
</dbReference>
<feature type="repeat" description="PPR" evidence="3">
    <location>
        <begin position="81"/>
        <end position="115"/>
    </location>
</feature>
<sequence length="557" mass="61917">MSSYILSSMSFPAICTTSSQLLNLLRVCINIRNLQQVHTHIICKGFEQDHIVVNQLISVSNSFSSSVAYATSVFERILQPNIYLWNTLVKGYCEHSSLVQSLSLFNRMKKCSDVVPDGYTLTSLVRACSAVLSLRDGLAVHALVIRYGTNSNAYVGSSLITFYGKCKEIECARRLFDEIPLKNEVSWTAIIVGYVNFGDFSEAQKLFNKMPQKNLVSWNVMITAFVKFGDLNNAKRLFDGMPERNVVSFTTMIDGYAKAGDMVSARVLFEQSTGRDIISWSAMISGYAQNGQPNEAVKLFFEMLSVNLRPDEFVMVSLMSACSQIGCLDLARQVDSYVKQSLSNLHQPHVAAALVDMNAKCGNMDRAIALFEEIPKRDVILYCSLMQALSIHGRCEEAVGLFDRMLKEGLVPDGVAFTVILTACSRGELVEDAFRFVTAMINDYSLKPSPDHYACMVDLLGRSGKLKAAYNLLIKTTPIEAYAGAWGALLGACKLHSNIELGEEIACRLFELEPLNAGNYVLLSGLYASIDRWLDVSHLRDKMSERGIRKIPGRSWI</sequence>
<dbReference type="FunFam" id="1.25.40.10:FF:000334">
    <property type="entry name" value="Pentatricopeptide repeat-containing protein"/>
    <property type="match status" value="1"/>
</dbReference>
<dbReference type="EMBL" id="CAMAPE010000038">
    <property type="protein sequence ID" value="CAH9100726.1"/>
    <property type="molecule type" value="Genomic_DNA"/>
</dbReference>
<comment type="caution">
    <text evidence="4">The sequence shown here is derived from an EMBL/GenBank/DDBJ whole genome shotgun (WGS) entry which is preliminary data.</text>
</comment>
<reference evidence="4" key="1">
    <citation type="submission" date="2022-07" db="EMBL/GenBank/DDBJ databases">
        <authorList>
            <person name="Macas J."/>
            <person name="Novak P."/>
            <person name="Neumann P."/>
        </authorList>
    </citation>
    <scope>NUCLEOTIDE SEQUENCE</scope>
</reference>
<dbReference type="Pfam" id="PF01535">
    <property type="entry name" value="PPR"/>
    <property type="match status" value="3"/>
</dbReference>